<feature type="compositionally biased region" description="Basic and acidic residues" evidence="1">
    <location>
        <begin position="138"/>
        <end position="163"/>
    </location>
</feature>
<protein>
    <submittedName>
        <fullName evidence="2 4">Uncharacterized protein</fullName>
    </submittedName>
</protein>
<feature type="region of interest" description="Disordered" evidence="1">
    <location>
        <begin position="92"/>
        <end position="114"/>
    </location>
</feature>
<reference evidence="4" key="1">
    <citation type="submission" date="2016-06" db="UniProtKB">
        <authorList>
            <consortium name="WormBaseParasite"/>
        </authorList>
    </citation>
    <scope>IDENTIFICATION</scope>
</reference>
<evidence type="ECO:0000256" key="1">
    <source>
        <dbReference type="SAM" id="MobiDB-lite"/>
    </source>
</evidence>
<evidence type="ECO:0000313" key="4">
    <source>
        <dbReference type="WBParaSite" id="SBAD_0000449701-mRNA-1"/>
    </source>
</evidence>
<dbReference type="EMBL" id="UZAM01008243">
    <property type="protein sequence ID" value="VDP03978.1"/>
    <property type="molecule type" value="Genomic_DNA"/>
</dbReference>
<sequence>MSDSVGQRSTTDERTMNSLGLSFCRPFICCYLTSIAARLRRPHLRRQIAESIIRTFLIFLKRKAHQTALTRWPTVTMDISYHVSAYQRRRRRPSACARRKEEPEAQIESNPDYLAAPPSSVAFDLGHSSDSGHWSLGHRHDYPPTDQQTDRRGPSVRSANDRQKTWRSIGRRYDCLRFVIVATVKIISPLTTGHFERLPVVTSGP</sequence>
<dbReference type="Proteomes" id="UP000270296">
    <property type="component" value="Unassembled WGS sequence"/>
</dbReference>
<proteinExistence type="predicted"/>
<feature type="region of interest" description="Disordered" evidence="1">
    <location>
        <begin position="134"/>
        <end position="163"/>
    </location>
</feature>
<gene>
    <name evidence="2" type="ORF">SBAD_LOCUS4311</name>
</gene>
<name>A0A183IL15_9BILA</name>
<reference evidence="2 3" key="2">
    <citation type="submission" date="2018-11" db="EMBL/GenBank/DDBJ databases">
        <authorList>
            <consortium name="Pathogen Informatics"/>
        </authorList>
    </citation>
    <scope>NUCLEOTIDE SEQUENCE [LARGE SCALE GENOMIC DNA]</scope>
</reference>
<evidence type="ECO:0000313" key="3">
    <source>
        <dbReference type="Proteomes" id="UP000270296"/>
    </source>
</evidence>
<keyword evidence="3" id="KW-1185">Reference proteome</keyword>
<dbReference type="AlphaFoldDB" id="A0A183IL15"/>
<accession>A0A183IL15</accession>
<dbReference type="WBParaSite" id="SBAD_0000449701-mRNA-1">
    <property type="protein sequence ID" value="SBAD_0000449701-mRNA-1"/>
    <property type="gene ID" value="SBAD_0000449701"/>
</dbReference>
<evidence type="ECO:0000313" key="2">
    <source>
        <dbReference type="EMBL" id="VDP03978.1"/>
    </source>
</evidence>
<organism evidence="4">
    <name type="scientific">Soboliphyme baturini</name>
    <dbReference type="NCBI Taxonomy" id="241478"/>
    <lineage>
        <taxon>Eukaryota</taxon>
        <taxon>Metazoa</taxon>
        <taxon>Ecdysozoa</taxon>
        <taxon>Nematoda</taxon>
        <taxon>Enoplea</taxon>
        <taxon>Dorylaimia</taxon>
        <taxon>Dioctophymatida</taxon>
        <taxon>Dioctophymatoidea</taxon>
        <taxon>Soboliphymatidae</taxon>
        <taxon>Soboliphyme</taxon>
    </lineage>
</organism>